<evidence type="ECO:0000313" key="2">
    <source>
        <dbReference type="Proteomes" id="UP000694892"/>
    </source>
</evidence>
<reference evidence="2" key="1">
    <citation type="journal article" date="2016" name="Nature">
        <title>Genome evolution in the allotetraploid frog Xenopus laevis.</title>
        <authorList>
            <person name="Session A.M."/>
            <person name="Uno Y."/>
            <person name="Kwon T."/>
            <person name="Chapman J.A."/>
            <person name="Toyoda A."/>
            <person name="Takahashi S."/>
            <person name="Fukui A."/>
            <person name="Hikosaka A."/>
            <person name="Suzuki A."/>
            <person name="Kondo M."/>
            <person name="van Heeringen S.J."/>
            <person name="Quigley I."/>
            <person name="Heinz S."/>
            <person name="Ogino H."/>
            <person name="Ochi H."/>
            <person name="Hellsten U."/>
            <person name="Lyons J.B."/>
            <person name="Simakov O."/>
            <person name="Putnam N."/>
            <person name="Stites J."/>
            <person name="Kuroki Y."/>
            <person name="Tanaka T."/>
            <person name="Michiue T."/>
            <person name="Watanabe M."/>
            <person name="Bogdanovic O."/>
            <person name="Lister R."/>
            <person name="Georgiou G."/>
            <person name="Paranjpe S.S."/>
            <person name="van Kruijsbergen I."/>
            <person name="Shu S."/>
            <person name="Carlson J."/>
            <person name="Kinoshita T."/>
            <person name="Ohta Y."/>
            <person name="Mawaribuchi S."/>
            <person name="Jenkins J."/>
            <person name="Grimwood J."/>
            <person name="Schmutz J."/>
            <person name="Mitros T."/>
            <person name="Mozaffari S.V."/>
            <person name="Suzuki Y."/>
            <person name="Haramoto Y."/>
            <person name="Yamamoto T.S."/>
            <person name="Takagi C."/>
            <person name="Heald R."/>
            <person name="Miller K."/>
            <person name="Haudenschild C."/>
            <person name="Kitzman J."/>
            <person name="Nakayama T."/>
            <person name="Izutsu Y."/>
            <person name="Robert J."/>
            <person name="Fortriede J."/>
            <person name="Burns K."/>
            <person name="Lotay V."/>
            <person name="Karimi K."/>
            <person name="Yasuoka Y."/>
            <person name="Dichmann D.S."/>
            <person name="Flajnik M.F."/>
            <person name="Houston D.W."/>
            <person name="Shendure J."/>
            <person name="DuPasquier L."/>
            <person name="Vize P.D."/>
            <person name="Zorn A.M."/>
            <person name="Ito M."/>
            <person name="Marcotte E.M."/>
            <person name="Wallingford J.B."/>
            <person name="Ito Y."/>
            <person name="Asashima M."/>
            <person name="Ueno N."/>
            <person name="Matsuda Y."/>
            <person name="Veenstra G.J."/>
            <person name="Fujiyama A."/>
            <person name="Harland R.M."/>
            <person name="Taira M."/>
            <person name="Rokhsar D.S."/>
        </authorList>
    </citation>
    <scope>NUCLEOTIDE SEQUENCE [LARGE SCALE GENOMIC DNA]</scope>
    <source>
        <strain evidence="2">J</strain>
    </source>
</reference>
<name>A0A974DRL8_XENLA</name>
<dbReference type="EMBL" id="CM004467">
    <property type="protein sequence ID" value="OCT96637.1"/>
    <property type="molecule type" value="Genomic_DNA"/>
</dbReference>
<evidence type="ECO:0000313" key="1">
    <source>
        <dbReference type="EMBL" id="OCT96637.1"/>
    </source>
</evidence>
<dbReference type="Proteomes" id="UP000694892">
    <property type="component" value="Chromosome 1S"/>
</dbReference>
<organism evidence="1 2">
    <name type="scientific">Xenopus laevis</name>
    <name type="common">African clawed frog</name>
    <dbReference type="NCBI Taxonomy" id="8355"/>
    <lineage>
        <taxon>Eukaryota</taxon>
        <taxon>Metazoa</taxon>
        <taxon>Chordata</taxon>
        <taxon>Craniata</taxon>
        <taxon>Vertebrata</taxon>
        <taxon>Euteleostomi</taxon>
        <taxon>Amphibia</taxon>
        <taxon>Batrachia</taxon>
        <taxon>Anura</taxon>
        <taxon>Pipoidea</taxon>
        <taxon>Pipidae</taxon>
        <taxon>Xenopodinae</taxon>
        <taxon>Xenopus</taxon>
        <taxon>Xenopus</taxon>
    </lineage>
</organism>
<sequence>MKGSSTRGRANNPYSSLFSESRVCVPAPRYLLLRKKKKRFERKGSGALIAANHKTPVESCSQWEKRCYSYKNEGGQMAANKKVNPATVS</sequence>
<protein>
    <submittedName>
        <fullName evidence="1">Uncharacterized protein</fullName>
    </submittedName>
</protein>
<accession>A0A974DRL8</accession>
<gene>
    <name evidence="1" type="ORF">XELAEV_18008846mg</name>
</gene>
<dbReference type="AlphaFoldDB" id="A0A974DRL8"/>
<proteinExistence type="predicted"/>